<keyword evidence="3" id="KW-1185">Reference proteome</keyword>
<evidence type="ECO:0000259" key="1">
    <source>
        <dbReference type="PROSITE" id="PS50181"/>
    </source>
</evidence>
<comment type="caution">
    <text evidence="2">The sequence shown here is derived from an EMBL/GenBank/DDBJ whole genome shotgun (WGS) entry which is preliminary data.</text>
</comment>
<dbReference type="Gene3D" id="1.20.1280.50">
    <property type="match status" value="1"/>
</dbReference>
<dbReference type="SUPFAM" id="SSF81383">
    <property type="entry name" value="F-box domain"/>
    <property type="match status" value="1"/>
</dbReference>
<dbReference type="KEGG" id="dpl:KGM_200390"/>
<sequence length="433" mass="50075">MTDIEKLPLETLIEILTKIDGKSLGRSRRVCRKWKECIDGVDSLWQKLCEKDFPESSRIAKRKSGTSFKWYHIYRNLIMWADISRFETDVKEFYKFSIHDKTHLLEIDYGVLALSDLKGLVLYDVSTLKYIPVSIPDGFCSKMSNNDHATIILTRTGVIVQRSANLTPEDEQYLRADDFILTEDHFYIHRNRDVFRCDYNAQNLDPELIMHCQYKIKTMVHYNGSLQIFTDCGKVVTINKNNEVKVNPISCPAEWIPQIKHISAVNDKNFVCYSRNLIKVETNKYKHLYLDFPPITALFFYVDIILIGTGKREILLYKLSSQKKAMKPIFETIAVLPEGKIPLQLDVVERKNGPLIAASTSFELYLIEIKFFPNWSVDYPNVAQLKDRLSKRSNARVNPPTSHYAGFARAARASDLAHLSRLVHLLLYSYLTS</sequence>
<accession>A0A212EN19</accession>
<name>A0A212EN19_DANPL</name>
<dbReference type="Proteomes" id="UP000007151">
    <property type="component" value="Unassembled WGS sequence"/>
</dbReference>
<gene>
    <name evidence="2" type="ORF">KGM_200390</name>
</gene>
<feature type="domain" description="F-box" evidence="1">
    <location>
        <begin position="1"/>
        <end position="48"/>
    </location>
</feature>
<dbReference type="InParanoid" id="A0A212EN19"/>
<proteinExistence type="predicted"/>
<dbReference type="Pfam" id="PF12937">
    <property type="entry name" value="F-box-like"/>
    <property type="match status" value="1"/>
</dbReference>
<dbReference type="EMBL" id="AGBW02013754">
    <property type="protein sequence ID" value="OWR42876.1"/>
    <property type="molecule type" value="Genomic_DNA"/>
</dbReference>
<dbReference type="InterPro" id="IPR036047">
    <property type="entry name" value="F-box-like_dom_sf"/>
</dbReference>
<evidence type="ECO:0000313" key="2">
    <source>
        <dbReference type="EMBL" id="OWR42876.1"/>
    </source>
</evidence>
<dbReference type="InterPro" id="IPR001810">
    <property type="entry name" value="F-box_dom"/>
</dbReference>
<dbReference type="eggNOG" id="ENOG502TA44">
    <property type="taxonomic scope" value="Eukaryota"/>
</dbReference>
<evidence type="ECO:0000313" key="3">
    <source>
        <dbReference type="Proteomes" id="UP000007151"/>
    </source>
</evidence>
<dbReference type="PROSITE" id="PS50181">
    <property type="entry name" value="FBOX"/>
    <property type="match status" value="1"/>
</dbReference>
<reference evidence="2 3" key="1">
    <citation type="journal article" date="2011" name="Cell">
        <title>The monarch butterfly genome yields insights into long-distance migration.</title>
        <authorList>
            <person name="Zhan S."/>
            <person name="Merlin C."/>
            <person name="Boore J.L."/>
            <person name="Reppert S.M."/>
        </authorList>
    </citation>
    <scope>NUCLEOTIDE SEQUENCE [LARGE SCALE GENOMIC DNA]</scope>
    <source>
        <strain evidence="2">F-2</strain>
    </source>
</reference>
<dbReference type="SMART" id="SM00256">
    <property type="entry name" value="FBOX"/>
    <property type="match status" value="1"/>
</dbReference>
<protein>
    <recommendedName>
        <fullName evidence="1">F-box domain-containing protein</fullName>
    </recommendedName>
</protein>
<organism evidence="2 3">
    <name type="scientific">Danaus plexippus plexippus</name>
    <dbReference type="NCBI Taxonomy" id="278856"/>
    <lineage>
        <taxon>Eukaryota</taxon>
        <taxon>Metazoa</taxon>
        <taxon>Ecdysozoa</taxon>
        <taxon>Arthropoda</taxon>
        <taxon>Hexapoda</taxon>
        <taxon>Insecta</taxon>
        <taxon>Pterygota</taxon>
        <taxon>Neoptera</taxon>
        <taxon>Endopterygota</taxon>
        <taxon>Lepidoptera</taxon>
        <taxon>Glossata</taxon>
        <taxon>Ditrysia</taxon>
        <taxon>Papilionoidea</taxon>
        <taxon>Nymphalidae</taxon>
        <taxon>Danainae</taxon>
        <taxon>Danaini</taxon>
        <taxon>Danaina</taxon>
        <taxon>Danaus</taxon>
        <taxon>Danaus</taxon>
    </lineage>
</organism>
<dbReference type="AlphaFoldDB" id="A0A212EN19"/>